<organism evidence="5 6">
    <name type="scientific">Scytalidium lignicola</name>
    <name type="common">Hyphomycete</name>
    <dbReference type="NCBI Taxonomy" id="5539"/>
    <lineage>
        <taxon>Eukaryota</taxon>
        <taxon>Fungi</taxon>
        <taxon>Dikarya</taxon>
        <taxon>Ascomycota</taxon>
        <taxon>Pezizomycotina</taxon>
        <taxon>Leotiomycetes</taxon>
        <taxon>Leotiomycetes incertae sedis</taxon>
        <taxon>Scytalidium</taxon>
    </lineage>
</organism>
<feature type="non-terminal residue" evidence="5">
    <location>
        <position position="1"/>
    </location>
</feature>
<feature type="domain" description="Zn(2)-C6 fungal-type" evidence="4">
    <location>
        <begin position="20"/>
        <end position="51"/>
    </location>
</feature>
<dbReference type="InterPro" id="IPR001138">
    <property type="entry name" value="Zn2Cys6_DnaBD"/>
</dbReference>
<dbReference type="AlphaFoldDB" id="A0A3E2GZ57"/>
<dbReference type="Gene3D" id="4.10.240.10">
    <property type="entry name" value="Zn(2)-C6 fungal-type DNA-binding domain"/>
    <property type="match status" value="1"/>
</dbReference>
<dbReference type="GO" id="GO:0006351">
    <property type="term" value="P:DNA-templated transcription"/>
    <property type="evidence" value="ECO:0007669"/>
    <property type="project" value="InterPro"/>
</dbReference>
<dbReference type="Proteomes" id="UP000258309">
    <property type="component" value="Unassembled WGS sequence"/>
</dbReference>
<evidence type="ECO:0000259" key="4">
    <source>
        <dbReference type="PROSITE" id="PS50048"/>
    </source>
</evidence>
<dbReference type="InterPro" id="IPR007219">
    <property type="entry name" value="XnlR_reg_dom"/>
</dbReference>
<dbReference type="PROSITE" id="PS50048">
    <property type="entry name" value="ZN2_CY6_FUNGAL_2"/>
    <property type="match status" value="1"/>
</dbReference>
<evidence type="ECO:0000256" key="3">
    <source>
        <dbReference type="SAM" id="MobiDB-lite"/>
    </source>
</evidence>
<evidence type="ECO:0000313" key="5">
    <source>
        <dbReference type="EMBL" id="RFU26252.1"/>
    </source>
</evidence>
<feature type="region of interest" description="Disordered" evidence="3">
    <location>
        <begin position="48"/>
        <end position="67"/>
    </location>
</feature>
<protein>
    <recommendedName>
        <fullName evidence="4">Zn(2)-C6 fungal-type domain-containing protein</fullName>
    </recommendedName>
</protein>
<dbReference type="Pfam" id="PF04082">
    <property type="entry name" value="Fungal_trans"/>
    <property type="match status" value="1"/>
</dbReference>
<dbReference type="PANTHER" id="PTHR43374:SF1">
    <property type="entry name" value="FLAVIN PRENYLTRANSFERASE PAD1, MITOCHONDRIAL"/>
    <property type="match status" value="1"/>
</dbReference>
<keyword evidence="6" id="KW-1185">Reference proteome</keyword>
<evidence type="ECO:0000256" key="1">
    <source>
        <dbReference type="ARBA" id="ARBA00022723"/>
    </source>
</evidence>
<keyword evidence="2" id="KW-0539">Nucleus</keyword>
<reference evidence="5 6" key="1">
    <citation type="submission" date="2018-05" db="EMBL/GenBank/DDBJ databases">
        <title>Draft genome sequence of Scytalidium lignicola DSM 105466, a ubiquitous saprotrophic fungus.</title>
        <authorList>
            <person name="Buettner E."/>
            <person name="Gebauer A.M."/>
            <person name="Hofrichter M."/>
            <person name="Liers C."/>
            <person name="Kellner H."/>
        </authorList>
    </citation>
    <scope>NUCLEOTIDE SEQUENCE [LARGE SCALE GENOMIC DNA]</scope>
    <source>
        <strain evidence="5 6">DSM 105466</strain>
    </source>
</reference>
<evidence type="ECO:0000256" key="2">
    <source>
        <dbReference type="ARBA" id="ARBA00023242"/>
    </source>
</evidence>
<keyword evidence="1" id="KW-0479">Metal-binding</keyword>
<dbReference type="GO" id="GO:0008270">
    <property type="term" value="F:zinc ion binding"/>
    <property type="evidence" value="ECO:0007669"/>
    <property type="project" value="InterPro"/>
</dbReference>
<dbReference type="EMBL" id="NCSJ02000274">
    <property type="protein sequence ID" value="RFU26252.1"/>
    <property type="molecule type" value="Genomic_DNA"/>
</dbReference>
<dbReference type="GO" id="GO:0003677">
    <property type="term" value="F:DNA binding"/>
    <property type="evidence" value="ECO:0007669"/>
    <property type="project" value="InterPro"/>
</dbReference>
<comment type="caution">
    <text evidence="5">The sequence shown here is derived from an EMBL/GenBank/DDBJ whole genome shotgun (WGS) entry which is preliminary data.</text>
</comment>
<dbReference type="STRING" id="5539.A0A3E2GZ57"/>
<dbReference type="PROSITE" id="PS00463">
    <property type="entry name" value="ZN2_CY6_FUNGAL_1"/>
    <property type="match status" value="1"/>
</dbReference>
<dbReference type="GO" id="GO:0016831">
    <property type="term" value="F:carboxy-lyase activity"/>
    <property type="evidence" value="ECO:0007669"/>
    <property type="project" value="TreeGrafter"/>
</dbReference>
<dbReference type="OMA" id="YPFTNLW"/>
<dbReference type="CDD" id="cd00067">
    <property type="entry name" value="GAL4"/>
    <property type="match status" value="1"/>
</dbReference>
<dbReference type="PANTHER" id="PTHR43374">
    <property type="entry name" value="FLAVIN PRENYLTRANSFERASE"/>
    <property type="match status" value="1"/>
</dbReference>
<dbReference type="Pfam" id="PF00172">
    <property type="entry name" value="Zn_clus"/>
    <property type="match status" value="1"/>
</dbReference>
<feature type="non-terminal residue" evidence="5">
    <location>
        <position position="599"/>
    </location>
</feature>
<dbReference type="CDD" id="cd12148">
    <property type="entry name" value="fungal_TF_MHR"/>
    <property type="match status" value="1"/>
</dbReference>
<evidence type="ECO:0000313" key="6">
    <source>
        <dbReference type="Proteomes" id="UP000258309"/>
    </source>
</evidence>
<dbReference type="InterPro" id="IPR004507">
    <property type="entry name" value="UbiX-like"/>
</dbReference>
<name>A0A3E2GZ57_SCYLI</name>
<dbReference type="GO" id="GO:0000981">
    <property type="term" value="F:DNA-binding transcription factor activity, RNA polymerase II-specific"/>
    <property type="evidence" value="ECO:0007669"/>
    <property type="project" value="InterPro"/>
</dbReference>
<sequence length="599" mass="67607">MEEQEPESRPQLRRQSRAKACDVCRRRKVRCDRERPCANCVRNEEPQSCTYQAGSRRRNRRLPSAPGARERLAALANLERRMQTIAEEVTIQGQAQTLQAQSSSISERCLPNLRLSPGQHPRSDQTGSQGFIGAESLAATLINVLKAISPSNSSFASGSNGEILESPNQDFAELLCMTDTGVTHPFASLWAPGASVKDVCLALPDDQSFDLYLSHFFDVAHLLPSAPPVDFQKEARHFRQAMSIDYRNKDANRSAGWLAVLFSVLACGCSLVPISTERSDLNSRVFVCSTFQLLRLDNYLLNPRMDHVRALSFLSGCLRYHANPDASWKLLGLTIRLAQSLGLHCAAPPREDSSPRESEAWALWQGLLWDDTILSLCYDRPCNTWNAGFVPRIARLTETGLSFIECCHGQAMIMNDIQHERARSQRTRLEVSEVLFEAAEEQIMLYEASAQEHLRDRCTCKDDRQRAEHDVFQIFTTYFLFHLRRQHIASQEKSSNTSMSDGDEICIERCQSILEAYLRLRTYAQYATKLWTLVHILLSCAFFLATNTNLNADNSSLPLLQDLCHTYEQSIKYSSSSHPHYVTILQTLQGVSGIIQPLR</sequence>
<dbReference type="SMART" id="SM00906">
    <property type="entry name" value="Fungal_trans"/>
    <property type="match status" value="1"/>
</dbReference>
<gene>
    <name evidence="5" type="ORF">B7463_g10085</name>
</gene>
<accession>A0A3E2GZ57</accession>
<dbReference type="OrthoDB" id="1747771at2759"/>
<dbReference type="SUPFAM" id="SSF57701">
    <property type="entry name" value="Zn2/Cys6 DNA-binding domain"/>
    <property type="match status" value="1"/>
</dbReference>
<dbReference type="InterPro" id="IPR036864">
    <property type="entry name" value="Zn2-C6_fun-type_DNA-bd_sf"/>
</dbReference>
<proteinExistence type="predicted"/>
<dbReference type="SMART" id="SM00066">
    <property type="entry name" value="GAL4"/>
    <property type="match status" value="1"/>
</dbReference>